<dbReference type="RefSeq" id="WP_185055436.1">
    <property type="nucleotide sequence ID" value="NZ_BAABIX010000025.1"/>
</dbReference>
<proteinExistence type="predicted"/>
<evidence type="ECO:0000313" key="2">
    <source>
        <dbReference type="EMBL" id="MBB5138564.1"/>
    </source>
</evidence>
<feature type="chain" id="PRO_5038382981" description="DUF1036 domain-containing protein" evidence="1">
    <location>
        <begin position="21"/>
        <end position="177"/>
    </location>
</feature>
<gene>
    <name evidence="2" type="ORF">HNP84_008318</name>
</gene>
<comment type="caution">
    <text evidence="2">The sequence shown here is derived from an EMBL/GenBank/DDBJ whole genome shotgun (WGS) entry which is preliminary data.</text>
</comment>
<feature type="signal peptide" evidence="1">
    <location>
        <begin position="1"/>
        <end position="20"/>
    </location>
</feature>
<reference evidence="2 3" key="1">
    <citation type="submission" date="2020-08" db="EMBL/GenBank/DDBJ databases">
        <title>Genomic Encyclopedia of Type Strains, Phase IV (KMG-IV): sequencing the most valuable type-strain genomes for metagenomic binning, comparative biology and taxonomic classification.</title>
        <authorList>
            <person name="Goeker M."/>
        </authorList>
    </citation>
    <scope>NUCLEOTIDE SEQUENCE [LARGE SCALE GENOMIC DNA]</scope>
    <source>
        <strain evidence="2 3">DSM 45615</strain>
    </source>
</reference>
<dbReference type="EMBL" id="JACHGN010000024">
    <property type="protein sequence ID" value="MBB5138564.1"/>
    <property type="molecule type" value="Genomic_DNA"/>
</dbReference>
<name>A0A840PAZ4_9ACTN</name>
<evidence type="ECO:0000256" key="1">
    <source>
        <dbReference type="SAM" id="SignalP"/>
    </source>
</evidence>
<sequence length="177" mass="19257">MRKRLAALLLAMTTAGVCVPATTSAAASEEEAQAARRVRVSATVGWQNTGVWIERGDVYSVAYLGGRWTVDETNFPYVTAGGYGWGTDRRIYQGCKIRDDRTYGTLLGKVSGGAFTLGRYKKYRAGGSGWLRLRINDADRCLGDNDGSVLVSVRILRHAGDDADDADYGDHGDYGDY</sequence>
<dbReference type="AlphaFoldDB" id="A0A840PAZ4"/>
<evidence type="ECO:0000313" key="3">
    <source>
        <dbReference type="Proteomes" id="UP000578449"/>
    </source>
</evidence>
<keyword evidence="1" id="KW-0732">Signal</keyword>
<organism evidence="2 3">
    <name type="scientific">Thermocatellispora tengchongensis</name>
    <dbReference type="NCBI Taxonomy" id="1073253"/>
    <lineage>
        <taxon>Bacteria</taxon>
        <taxon>Bacillati</taxon>
        <taxon>Actinomycetota</taxon>
        <taxon>Actinomycetes</taxon>
        <taxon>Streptosporangiales</taxon>
        <taxon>Streptosporangiaceae</taxon>
        <taxon>Thermocatellispora</taxon>
    </lineage>
</organism>
<dbReference type="Proteomes" id="UP000578449">
    <property type="component" value="Unassembled WGS sequence"/>
</dbReference>
<keyword evidence="3" id="KW-1185">Reference proteome</keyword>
<dbReference type="Gene3D" id="2.60.120.430">
    <property type="entry name" value="Galactose-binding lectin"/>
    <property type="match status" value="1"/>
</dbReference>
<accession>A0A840PAZ4</accession>
<evidence type="ECO:0008006" key="4">
    <source>
        <dbReference type="Google" id="ProtNLM"/>
    </source>
</evidence>
<protein>
    <recommendedName>
        <fullName evidence="4">DUF1036 domain-containing protein</fullName>
    </recommendedName>
</protein>